<dbReference type="EMBL" id="JBBPBN010000020">
    <property type="protein sequence ID" value="KAK9017049.1"/>
    <property type="molecule type" value="Genomic_DNA"/>
</dbReference>
<keyword evidence="2" id="KW-1185">Reference proteome</keyword>
<organism evidence="1 2">
    <name type="scientific">Hibiscus sabdariffa</name>
    <name type="common">roselle</name>
    <dbReference type="NCBI Taxonomy" id="183260"/>
    <lineage>
        <taxon>Eukaryota</taxon>
        <taxon>Viridiplantae</taxon>
        <taxon>Streptophyta</taxon>
        <taxon>Embryophyta</taxon>
        <taxon>Tracheophyta</taxon>
        <taxon>Spermatophyta</taxon>
        <taxon>Magnoliopsida</taxon>
        <taxon>eudicotyledons</taxon>
        <taxon>Gunneridae</taxon>
        <taxon>Pentapetalae</taxon>
        <taxon>rosids</taxon>
        <taxon>malvids</taxon>
        <taxon>Malvales</taxon>
        <taxon>Malvaceae</taxon>
        <taxon>Malvoideae</taxon>
        <taxon>Hibiscus</taxon>
    </lineage>
</organism>
<dbReference type="Proteomes" id="UP001396334">
    <property type="component" value="Unassembled WGS sequence"/>
</dbReference>
<sequence length="95" mass="10749">MGNRLAEDTGYSPPEILRNLDYDDLEDEMMMNKEGERRMDSLFFDGQDVKQSVEISIPGDGTFKTDHSAAFQNGDGEFMESYPATAEDRECSKSH</sequence>
<gene>
    <name evidence="1" type="ORF">V6N11_079536</name>
</gene>
<comment type="caution">
    <text evidence="1">The sequence shown here is derived from an EMBL/GenBank/DDBJ whole genome shotgun (WGS) entry which is preliminary data.</text>
</comment>
<evidence type="ECO:0000313" key="1">
    <source>
        <dbReference type="EMBL" id="KAK9017049.1"/>
    </source>
</evidence>
<reference evidence="1 2" key="1">
    <citation type="journal article" date="2024" name="G3 (Bethesda)">
        <title>Genome assembly of Hibiscus sabdariffa L. provides insights into metabolisms of medicinal natural products.</title>
        <authorList>
            <person name="Kim T."/>
        </authorList>
    </citation>
    <scope>NUCLEOTIDE SEQUENCE [LARGE SCALE GENOMIC DNA]</scope>
    <source>
        <strain evidence="1">TK-2024</strain>
        <tissue evidence="1">Old leaves</tissue>
    </source>
</reference>
<evidence type="ECO:0000313" key="2">
    <source>
        <dbReference type="Proteomes" id="UP001396334"/>
    </source>
</evidence>
<accession>A0ABR2RWE1</accession>
<proteinExistence type="predicted"/>
<protein>
    <submittedName>
        <fullName evidence="1">Uncharacterized protein</fullName>
    </submittedName>
</protein>
<name>A0ABR2RWE1_9ROSI</name>